<dbReference type="SUPFAM" id="SSF52540">
    <property type="entry name" value="P-loop containing nucleoside triphosphate hydrolases"/>
    <property type="match status" value="1"/>
</dbReference>
<dbReference type="InterPro" id="IPR027417">
    <property type="entry name" value="P-loop_NTPase"/>
</dbReference>
<dbReference type="PANTHER" id="PTHR10605:SF65">
    <property type="entry name" value="GH20068P"/>
    <property type="match status" value="1"/>
</dbReference>
<evidence type="ECO:0000256" key="5">
    <source>
        <dbReference type="PIRSR" id="PIRSR637359-3"/>
    </source>
</evidence>
<gene>
    <name evidence="7" type="ORF">CAPTEDRAFT_114541</name>
</gene>
<reference evidence="7 9" key="2">
    <citation type="journal article" date="2013" name="Nature">
        <title>Insights into bilaterian evolution from three spiralian genomes.</title>
        <authorList>
            <person name="Simakov O."/>
            <person name="Marletaz F."/>
            <person name="Cho S.J."/>
            <person name="Edsinger-Gonzales E."/>
            <person name="Havlak P."/>
            <person name="Hellsten U."/>
            <person name="Kuo D.H."/>
            <person name="Larsson T."/>
            <person name="Lv J."/>
            <person name="Arendt D."/>
            <person name="Savage R."/>
            <person name="Osoegawa K."/>
            <person name="de Jong P."/>
            <person name="Grimwood J."/>
            <person name="Chapman J.A."/>
            <person name="Shapiro H."/>
            <person name="Aerts A."/>
            <person name="Otillar R.P."/>
            <person name="Terry A.Y."/>
            <person name="Boore J.L."/>
            <person name="Grigoriev I.V."/>
            <person name="Lindberg D.R."/>
            <person name="Seaver E.C."/>
            <person name="Weisblat D.A."/>
            <person name="Putnam N.H."/>
            <person name="Rokhsar D.S."/>
        </authorList>
    </citation>
    <scope>NUCLEOTIDE SEQUENCE</scope>
    <source>
        <strain evidence="7 9">I ESC-2004</strain>
    </source>
</reference>
<keyword evidence="9" id="KW-1185">Reference proteome</keyword>
<feature type="domain" description="Sulfotransferase" evidence="6">
    <location>
        <begin position="9"/>
        <end position="196"/>
    </location>
</feature>
<evidence type="ECO:0000313" key="7">
    <source>
        <dbReference type="EMBL" id="ELT91040.1"/>
    </source>
</evidence>
<dbReference type="InterPro" id="IPR037359">
    <property type="entry name" value="NST/OST"/>
</dbReference>
<feature type="binding site" evidence="4">
    <location>
        <position position="107"/>
    </location>
    <ligand>
        <name>3'-phosphoadenylyl sulfate</name>
        <dbReference type="ChEBI" id="CHEBI:58339"/>
    </ligand>
</feature>
<protein>
    <recommendedName>
        <fullName evidence="6">Sulfotransferase domain-containing protein</fullName>
    </recommendedName>
</protein>
<evidence type="ECO:0000256" key="1">
    <source>
        <dbReference type="ARBA" id="ARBA00022679"/>
    </source>
</evidence>
<dbReference type="OrthoDB" id="411451at2759"/>
<dbReference type="STRING" id="283909.R7TIW7"/>
<keyword evidence="5" id="KW-1015">Disulfide bond</keyword>
<evidence type="ECO:0000256" key="2">
    <source>
        <dbReference type="ARBA" id="ARBA00023180"/>
    </source>
</evidence>
<sequence>GKKKRLPTHILVGERKTGTTALSFFLQHHPQVKAPRREVHFFDLRRNLQKGLLWYVDQMQPTTKAEVTFEKSPSYFRNKFAALRMRAVLPDVKILLSVRDPIKRAISDFHFSKKAEWPCGFDRDKFETFEEFVMDTTNGSVDLDFRPLKHSFYSENLRHWLKYFNRSQIHVIDGDRMVKENPAKELRKIEAFMDLQPYFTNGMFFYKENRGYWCLRDPGCIRFGGQPHPKVKDKVVHALRNVFSSYNEEFYRLANQTFDW</sequence>
<dbReference type="Gene3D" id="3.40.50.300">
    <property type="entry name" value="P-loop containing nucleotide triphosphate hydrolases"/>
    <property type="match status" value="1"/>
</dbReference>
<organism evidence="7">
    <name type="scientific">Capitella teleta</name>
    <name type="common">Polychaete worm</name>
    <dbReference type="NCBI Taxonomy" id="283909"/>
    <lineage>
        <taxon>Eukaryota</taxon>
        <taxon>Metazoa</taxon>
        <taxon>Spiralia</taxon>
        <taxon>Lophotrochozoa</taxon>
        <taxon>Annelida</taxon>
        <taxon>Polychaeta</taxon>
        <taxon>Sedentaria</taxon>
        <taxon>Scolecida</taxon>
        <taxon>Capitellidae</taxon>
        <taxon>Capitella</taxon>
    </lineage>
</organism>
<dbReference type="GO" id="GO:0008467">
    <property type="term" value="F:[heparan sulfate]-glucosamine 3-sulfotransferase activity"/>
    <property type="evidence" value="ECO:0007669"/>
    <property type="project" value="TreeGrafter"/>
</dbReference>
<dbReference type="EMBL" id="AMQN01014004">
    <property type="status" value="NOT_ANNOTATED_CDS"/>
    <property type="molecule type" value="Genomic_DNA"/>
</dbReference>
<dbReference type="Proteomes" id="UP000014760">
    <property type="component" value="Unassembled WGS sequence"/>
</dbReference>
<dbReference type="OMA" id="QMACKTK"/>
<dbReference type="InterPro" id="IPR000863">
    <property type="entry name" value="Sulfotransferase_dom"/>
</dbReference>
<evidence type="ECO:0000256" key="4">
    <source>
        <dbReference type="PIRSR" id="PIRSR637359-2"/>
    </source>
</evidence>
<proteinExistence type="predicted"/>
<dbReference type="EnsemblMetazoa" id="CapteT114541">
    <property type="protein sequence ID" value="CapteP114541"/>
    <property type="gene ID" value="CapteG114541"/>
</dbReference>
<evidence type="ECO:0000259" key="6">
    <source>
        <dbReference type="Pfam" id="PF00685"/>
    </source>
</evidence>
<evidence type="ECO:0000313" key="8">
    <source>
        <dbReference type="EnsemblMetazoa" id="CapteP114541"/>
    </source>
</evidence>
<feature type="non-terminal residue" evidence="7">
    <location>
        <position position="1"/>
    </location>
</feature>
<evidence type="ECO:0000313" key="9">
    <source>
        <dbReference type="Proteomes" id="UP000014760"/>
    </source>
</evidence>
<feature type="binding site" evidence="4">
    <location>
        <position position="213"/>
    </location>
    <ligand>
        <name>3'-phosphoadenylyl sulfate</name>
        <dbReference type="ChEBI" id="CHEBI:58339"/>
    </ligand>
</feature>
<feature type="disulfide bond" evidence="5">
    <location>
        <begin position="214"/>
        <end position="220"/>
    </location>
</feature>
<keyword evidence="2" id="KW-0325">Glycoprotein</keyword>
<keyword evidence="1" id="KW-0808">Transferase</keyword>
<feature type="active site" description="For sulfotransferase activity" evidence="3">
    <location>
        <position position="16"/>
    </location>
</feature>
<reference evidence="8" key="3">
    <citation type="submission" date="2015-06" db="UniProtKB">
        <authorList>
            <consortium name="EnsemblMetazoa"/>
        </authorList>
    </citation>
    <scope>IDENTIFICATION</scope>
</reference>
<accession>R7TIW7</accession>
<dbReference type="EMBL" id="KB310670">
    <property type="protein sequence ID" value="ELT91040.1"/>
    <property type="molecule type" value="Genomic_DNA"/>
</dbReference>
<dbReference type="PANTHER" id="PTHR10605">
    <property type="entry name" value="HEPARAN SULFATE SULFOTRANSFERASE"/>
    <property type="match status" value="1"/>
</dbReference>
<dbReference type="HOGENOM" id="CLU_017703_0_0_1"/>
<evidence type="ECO:0000256" key="3">
    <source>
        <dbReference type="PIRSR" id="PIRSR637359-1"/>
    </source>
</evidence>
<feature type="binding site" evidence="4">
    <location>
        <position position="99"/>
    </location>
    <ligand>
        <name>3'-phosphoadenylyl sulfate</name>
        <dbReference type="ChEBI" id="CHEBI:58339"/>
    </ligand>
</feature>
<dbReference type="Pfam" id="PF00685">
    <property type="entry name" value="Sulfotransfer_1"/>
    <property type="match status" value="1"/>
</dbReference>
<name>R7TIW7_CAPTE</name>
<reference evidence="9" key="1">
    <citation type="submission" date="2012-12" db="EMBL/GenBank/DDBJ databases">
        <authorList>
            <person name="Hellsten U."/>
            <person name="Grimwood J."/>
            <person name="Chapman J.A."/>
            <person name="Shapiro H."/>
            <person name="Aerts A."/>
            <person name="Otillar R.P."/>
            <person name="Terry A.Y."/>
            <person name="Boore J.L."/>
            <person name="Simakov O."/>
            <person name="Marletaz F."/>
            <person name="Cho S.-J."/>
            <person name="Edsinger-Gonzales E."/>
            <person name="Havlak P."/>
            <person name="Kuo D.-H."/>
            <person name="Larsson T."/>
            <person name="Lv J."/>
            <person name="Arendt D."/>
            <person name="Savage R."/>
            <person name="Osoegawa K."/>
            <person name="de Jong P."/>
            <person name="Lindberg D.R."/>
            <person name="Seaver E.C."/>
            <person name="Weisblat D.A."/>
            <person name="Putnam N.H."/>
            <person name="Grigoriev I.V."/>
            <person name="Rokhsar D.S."/>
        </authorList>
    </citation>
    <scope>NUCLEOTIDE SEQUENCE</scope>
    <source>
        <strain evidence="9">I ESC-2004</strain>
    </source>
</reference>
<dbReference type="AlphaFoldDB" id="R7TIW7"/>